<gene>
    <name evidence="6" type="ORF">BWQ96_02440</name>
</gene>
<evidence type="ECO:0000256" key="2">
    <source>
        <dbReference type="ARBA" id="ARBA00022980"/>
    </source>
</evidence>
<dbReference type="GO" id="GO:1990904">
    <property type="term" value="C:ribonucleoprotein complex"/>
    <property type="evidence" value="ECO:0007669"/>
    <property type="project" value="UniProtKB-KW"/>
</dbReference>
<comment type="caution">
    <text evidence="6">The sequence shown here is derived from an EMBL/GenBank/DDBJ whole genome shotgun (WGS) entry which is preliminary data.</text>
</comment>
<dbReference type="EMBL" id="NBIV01000020">
    <property type="protein sequence ID" value="PXF47758.1"/>
    <property type="molecule type" value="Genomic_DNA"/>
</dbReference>
<proteinExistence type="inferred from homology"/>
<sequence length="181" mass="21089">MTWLHQYHVVGRMVPGKGGSKPGEETAVYRMRIFAPNPVVAKSRFWYFLRKLKRVKKANGEILAVNEIFEKDPSTVKNIGIWLRYKSRSDTVNMFKEFRDVSLTGAVEQMYMEMSGRHRARWSSIQVLRVRIISDEDVRRPNTMQFLDPDLKFPLPHVRPRASVKSKRATYLANRPTTCTS</sequence>
<dbReference type="FunFam" id="3.10.20.10:FF:000001">
    <property type="entry name" value="60S ribosomal protein L18a"/>
    <property type="match status" value="1"/>
</dbReference>
<dbReference type="OrthoDB" id="1294322at2759"/>
<evidence type="ECO:0000313" key="6">
    <source>
        <dbReference type="EMBL" id="PXF47758.1"/>
    </source>
</evidence>
<evidence type="ECO:0000256" key="3">
    <source>
        <dbReference type="ARBA" id="ARBA00023274"/>
    </source>
</evidence>
<evidence type="ECO:0000256" key="4">
    <source>
        <dbReference type="PIRNR" id="PIRNR002190"/>
    </source>
</evidence>
<feature type="domain" description="Large ribosomal subunit protein eL20" evidence="5">
    <location>
        <begin position="4"/>
        <end position="131"/>
    </location>
</feature>
<keyword evidence="7" id="KW-1185">Reference proteome</keyword>
<dbReference type="STRING" id="448386.A0A2V3J044"/>
<dbReference type="Pfam" id="PF01775">
    <property type="entry name" value="Ribosomal_L18A"/>
    <property type="match status" value="1"/>
</dbReference>
<organism evidence="6 7">
    <name type="scientific">Gracilariopsis chorda</name>
    <dbReference type="NCBI Taxonomy" id="448386"/>
    <lineage>
        <taxon>Eukaryota</taxon>
        <taxon>Rhodophyta</taxon>
        <taxon>Florideophyceae</taxon>
        <taxon>Rhodymeniophycidae</taxon>
        <taxon>Gracilariales</taxon>
        <taxon>Gracilariaceae</taxon>
        <taxon>Gracilariopsis</taxon>
    </lineage>
</organism>
<comment type="similarity">
    <text evidence="1 4">Belongs to the eukaryotic ribosomal protein eL20 family.</text>
</comment>
<evidence type="ECO:0000313" key="7">
    <source>
        <dbReference type="Proteomes" id="UP000247409"/>
    </source>
</evidence>
<dbReference type="InterPro" id="IPR023573">
    <property type="entry name" value="Ribosomal_eL20_dom"/>
</dbReference>
<keyword evidence="2 4" id="KW-0689">Ribosomal protein</keyword>
<dbReference type="InterPro" id="IPR021138">
    <property type="entry name" value="Ribosomal_eL20_eukaryotes"/>
</dbReference>
<dbReference type="AlphaFoldDB" id="A0A2V3J044"/>
<dbReference type="Proteomes" id="UP000247409">
    <property type="component" value="Unassembled WGS sequence"/>
</dbReference>
<dbReference type="GO" id="GO:0006412">
    <property type="term" value="P:translation"/>
    <property type="evidence" value="ECO:0007669"/>
    <property type="project" value="InterPro"/>
</dbReference>
<reference evidence="6 7" key="1">
    <citation type="journal article" date="2018" name="Mol. Biol. Evol.">
        <title>Analysis of the draft genome of the red seaweed Gracilariopsis chorda provides insights into genome size evolution in Rhodophyta.</title>
        <authorList>
            <person name="Lee J."/>
            <person name="Yang E.C."/>
            <person name="Graf L."/>
            <person name="Yang J.H."/>
            <person name="Qiu H."/>
            <person name="Zel Zion U."/>
            <person name="Chan C.X."/>
            <person name="Stephens T.G."/>
            <person name="Weber A.P.M."/>
            <person name="Boo G.H."/>
            <person name="Boo S.M."/>
            <person name="Kim K.M."/>
            <person name="Shin Y."/>
            <person name="Jung M."/>
            <person name="Lee S.J."/>
            <person name="Yim H.S."/>
            <person name="Lee J.H."/>
            <person name="Bhattacharya D."/>
            <person name="Yoon H.S."/>
        </authorList>
    </citation>
    <scope>NUCLEOTIDE SEQUENCE [LARGE SCALE GENOMIC DNA]</scope>
    <source>
        <strain evidence="6 7">SKKU-2015</strain>
        <tissue evidence="6">Whole body</tissue>
    </source>
</reference>
<evidence type="ECO:0000259" key="5">
    <source>
        <dbReference type="Pfam" id="PF01775"/>
    </source>
</evidence>
<dbReference type="PANTHER" id="PTHR10052">
    <property type="entry name" value="60S RIBOSOMAL PROTEIN L18A"/>
    <property type="match status" value="1"/>
</dbReference>
<keyword evidence="3 4" id="KW-0687">Ribonucleoprotein</keyword>
<dbReference type="SUPFAM" id="SSF160374">
    <property type="entry name" value="RplX-like"/>
    <property type="match status" value="1"/>
</dbReference>
<name>A0A2V3J044_9FLOR</name>
<dbReference type="HAMAP" id="MF_00273">
    <property type="entry name" value="Ribosomal_eL20"/>
    <property type="match status" value="1"/>
</dbReference>
<dbReference type="GO" id="GO:0003735">
    <property type="term" value="F:structural constituent of ribosome"/>
    <property type="evidence" value="ECO:0007669"/>
    <property type="project" value="InterPro"/>
</dbReference>
<evidence type="ECO:0000256" key="1">
    <source>
        <dbReference type="ARBA" id="ARBA00009362"/>
    </source>
</evidence>
<accession>A0A2V3J044</accession>
<dbReference type="FunFam" id="3.10.20.10:FF:000002">
    <property type="entry name" value="60S ribosomal protein L18a"/>
    <property type="match status" value="1"/>
</dbReference>
<protein>
    <recommendedName>
        <fullName evidence="4">60S ribosomal protein L18a</fullName>
    </recommendedName>
</protein>
<dbReference type="GO" id="GO:0005840">
    <property type="term" value="C:ribosome"/>
    <property type="evidence" value="ECO:0007669"/>
    <property type="project" value="UniProtKB-KW"/>
</dbReference>
<dbReference type="InterPro" id="IPR028877">
    <property type="entry name" value="Ribosomal_eL20"/>
</dbReference>
<dbReference type="Gene3D" id="3.10.20.10">
    <property type="match status" value="2"/>
</dbReference>
<dbReference type="PIRSF" id="PIRSF002190">
    <property type="entry name" value="Ribosomal_L18a"/>
    <property type="match status" value="1"/>
</dbReference>